<keyword evidence="8" id="KW-0808">Transferase</keyword>
<evidence type="ECO:0000256" key="1">
    <source>
        <dbReference type="ARBA" id="ARBA00002294"/>
    </source>
</evidence>
<dbReference type="Gene3D" id="3.40.1160.10">
    <property type="entry name" value="Acetylglutamate kinase-like"/>
    <property type="match status" value="1"/>
</dbReference>
<dbReference type="GO" id="GO:0006526">
    <property type="term" value="P:L-arginine biosynthetic process"/>
    <property type="evidence" value="ECO:0007669"/>
    <property type="project" value="TreeGrafter"/>
</dbReference>
<evidence type="ECO:0000256" key="4">
    <source>
        <dbReference type="ARBA" id="ARBA00008694"/>
    </source>
</evidence>
<comment type="pathway">
    <text evidence="3">Amino-acid biosynthesis; L-arginine biosynthesis; N(2)-acetyl-L-ornithine from L-glutamate: step 1/4.</text>
</comment>
<sequence>ERDFILSVLSTSATKRDARSYLARYKPQSTTPRPKTRAESAISHFAGKENHNNWRLKRTGVNLGNLYTPATAIKESPVFAHQPLPDEAVPDYSEPLHIALVKIRAPERLDEATLRAVSRTLSQLVRLGLSIAVVVDCDDATTPEAPERLNNEWRQHVNAQADRLVEALNRRNPAGAMRVTDSLALSPITQEIASKIHVRGGVEVEMHRLLMPLLRDGTIPVVPPIAYSKDTQRAMRVQPDDVMLALTREFAGIRSQTVDEPGKLQRSLDHERTSLEKIIIMDPLGGIPFPNRNDRAHVFINLEQEYEDIRQDLLLAGTNRVSNALYSEGPRVSLEIPSRPSRHIKNLDLVQRALTLLPPASSALIINPSEAASSAVPHASSSMATPGVRTRQQKNPLIHNLLTDKPMVSSSLPDSPTTNDPAIMPATFVKRGMPLTIIPDPRTEPWMPPKPGTASLSLEDPRIDFPRLLNLIEDSFGRKLDVHHYLDRIKNRLAGIIIAGEYEGGAILTWEDPPFQSIAKDVTSTKPESTRPPVPYLDKFAVLKRAQGAGGVADVVFKAMVRSCLPGGVVWRSRRDNPVNKWYFERSVGTLNVDAWDGSQWTMFWTTQGVEEDAALWNDMRSVCWGIRASWEDKTKPDD</sequence>
<evidence type="ECO:0000256" key="5">
    <source>
        <dbReference type="ARBA" id="ARBA00012697"/>
    </source>
</evidence>
<keyword evidence="11" id="KW-0012">Acyltransferase</keyword>
<keyword evidence="9" id="KW-0809">Transit peptide</keyword>
<evidence type="ECO:0000313" key="16">
    <source>
        <dbReference type="EMBL" id="KAF2091925.1"/>
    </source>
</evidence>
<evidence type="ECO:0000313" key="17">
    <source>
        <dbReference type="Proteomes" id="UP000799776"/>
    </source>
</evidence>
<feature type="non-terminal residue" evidence="16">
    <location>
        <position position="1"/>
    </location>
</feature>
<evidence type="ECO:0000256" key="13">
    <source>
        <dbReference type="ARBA" id="ARBA00033251"/>
    </source>
</evidence>
<dbReference type="GO" id="GO:0004042">
    <property type="term" value="F:L-glutamate N-acetyltransferase activity"/>
    <property type="evidence" value="ECO:0007669"/>
    <property type="project" value="InterPro"/>
</dbReference>
<evidence type="ECO:0000256" key="2">
    <source>
        <dbReference type="ARBA" id="ARBA00004173"/>
    </source>
</evidence>
<proteinExistence type="inferred from homology"/>
<dbReference type="EMBL" id="ML978711">
    <property type="protein sequence ID" value="KAF2091925.1"/>
    <property type="molecule type" value="Genomic_DNA"/>
</dbReference>
<keyword evidence="10" id="KW-0496">Mitochondrion</keyword>
<dbReference type="Gene3D" id="3.40.630.30">
    <property type="match status" value="1"/>
</dbReference>
<evidence type="ECO:0000256" key="7">
    <source>
        <dbReference type="ARBA" id="ARBA00022605"/>
    </source>
</evidence>
<dbReference type="PIRSF" id="PIRSF007892">
    <property type="entry name" value="NAGS_fungal"/>
    <property type="match status" value="1"/>
</dbReference>
<dbReference type="PANTHER" id="PTHR23342:SF4">
    <property type="entry name" value="AMINO-ACID ACETYLTRANSFERASE, MITOCHONDRIAL"/>
    <property type="match status" value="1"/>
</dbReference>
<dbReference type="AlphaFoldDB" id="A0A9P4HZ31"/>
<name>A0A9P4HZ31_9PEZI</name>
<keyword evidence="17" id="KW-1185">Reference proteome</keyword>
<dbReference type="InterPro" id="IPR006855">
    <property type="entry name" value="Vertebrate-like_GNAT_dom"/>
</dbReference>
<organism evidence="16 17">
    <name type="scientific">Saccharata proteae CBS 121410</name>
    <dbReference type="NCBI Taxonomy" id="1314787"/>
    <lineage>
        <taxon>Eukaryota</taxon>
        <taxon>Fungi</taxon>
        <taxon>Dikarya</taxon>
        <taxon>Ascomycota</taxon>
        <taxon>Pezizomycotina</taxon>
        <taxon>Dothideomycetes</taxon>
        <taxon>Dothideomycetes incertae sedis</taxon>
        <taxon>Botryosphaeriales</taxon>
        <taxon>Saccharataceae</taxon>
        <taxon>Saccharata</taxon>
    </lineage>
</organism>
<dbReference type="PANTHER" id="PTHR23342">
    <property type="entry name" value="N-ACETYLGLUTAMATE SYNTHASE"/>
    <property type="match status" value="1"/>
</dbReference>
<dbReference type="Proteomes" id="UP000799776">
    <property type="component" value="Unassembled WGS sequence"/>
</dbReference>
<reference evidence="16" key="1">
    <citation type="journal article" date="2020" name="Stud. Mycol.">
        <title>101 Dothideomycetes genomes: a test case for predicting lifestyles and emergence of pathogens.</title>
        <authorList>
            <person name="Haridas S."/>
            <person name="Albert R."/>
            <person name="Binder M."/>
            <person name="Bloem J."/>
            <person name="Labutti K."/>
            <person name="Salamov A."/>
            <person name="Andreopoulos B."/>
            <person name="Baker S."/>
            <person name="Barry K."/>
            <person name="Bills G."/>
            <person name="Bluhm B."/>
            <person name="Cannon C."/>
            <person name="Castanera R."/>
            <person name="Culley D."/>
            <person name="Daum C."/>
            <person name="Ezra D."/>
            <person name="Gonzalez J."/>
            <person name="Henrissat B."/>
            <person name="Kuo A."/>
            <person name="Liang C."/>
            <person name="Lipzen A."/>
            <person name="Lutzoni F."/>
            <person name="Magnuson J."/>
            <person name="Mondo S."/>
            <person name="Nolan M."/>
            <person name="Ohm R."/>
            <person name="Pangilinan J."/>
            <person name="Park H.-J."/>
            <person name="Ramirez L."/>
            <person name="Alfaro M."/>
            <person name="Sun H."/>
            <person name="Tritt A."/>
            <person name="Yoshinaga Y."/>
            <person name="Zwiers L.-H."/>
            <person name="Turgeon B."/>
            <person name="Goodwin S."/>
            <person name="Spatafora J."/>
            <person name="Crous P."/>
            <person name="Grigoriev I."/>
        </authorList>
    </citation>
    <scope>NUCLEOTIDE SEQUENCE</scope>
    <source>
        <strain evidence="16">CBS 121410</strain>
    </source>
</reference>
<dbReference type="GO" id="GO:0005759">
    <property type="term" value="C:mitochondrial matrix"/>
    <property type="evidence" value="ECO:0007669"/>
    <property type="project" value="TreeGrafter"/>
</dbReference>
<accession>A0A9P4HZ31</accession>
<dbReference type="Pfam" id="PF04768">
    <property type="entry name" value="NAT"/>
    <property type="match status" value="1"/>
</dbReference>
<evidence type="ECO:0000259" key="15">
    <source>
        <dbReference type="PROSITE" id="PS51731"/>
    </source>
</evidence>
<comment type="subcellular location">
    <subcellularLocation>
        <location evidence="2">Mitochondrion</location>
    </subcellularLocation>
</comment>
<dbReference type="OrthoDB" id="5585968at2759"/>
<comment type="similarity">
    <text evidence="4">Belongs to the acetyltransferase family.</text>
</comment>
<evidence type="ECO:0000256" key="6">
    <source>
        <dbReference type="ARBA" id="ARBA00018802"/>
    </source>
</evidence>
<evidence type="ECO:0000256" key="11">
    <source>
        <dbReference type="ARBA" id="ARBA00023315"/>
    </source>
</evidence>
<dbReference type="GO" id="GO:0006592">
    <property type="term" value="P:ornithine biosynthetic process"/>
    <property type="evidence" value="ECO:0007669"/>
    <property type="project" value="TreeGrafter"/>
</dbReference>
<keyword evidence="7" id="KW-0028">Amino-acid biosynthesis</keyword>
<dbReference type="EC" id="2.3.1.1" evidence="5"/>
<evidence type="ECO:0000256" key="3">
    <source>
        <dbReference type="ARBA" id="ARBA00004925"/>
    </source>
</evidence>
<evidence type="ECO:0000256" key="14">
    <source>
        <dbReference type="ARBA" id="ARBA00048372"/>
    </source>
</evidence>
<evidence type="ECO:0000256" key="8">
    <source>
        <dbReference type="ARBA" id="ARBA00022679"/>
    </source>
</evidence>
<dbReference type="InterPro" id="IPR036393">
    <property type="entry name" value="AceGlu_kinase-like_sf"/>
</dbReference>
<gene>
    <name evidence="16" type="ORF">K490DRAFT_32318</name>
</gene>
<evidence type="ECO:0000256" key="10">
    <source>
        <dbReference type="ARBA" id="ARBA00023128"/>
    </source>
</evidence>
<dbReference type="PROSITE" id="PS51731">
    <property type="entry name" value="GNAT_NAGS"/>
    <property type="match status" value="1"/>
</dbReference>
<evidence type="ECO:0000256" key="9">
    <source>
        <dbReference type="ARBA" id="ARBA00022946"/>
    </source>
</evidence>
<comment type="catalytic activity">
    <reaction evidence="14">
        <text>L-glutamate + acetyl-CoA = N-acetyl-L-glutamate + CoA + H(+)</text>
        <dbReference type="Rhea" id="RHEA:24292"/>
        <dbReference type="ChEBI" id="CHEBI:15378"/>
        <dbReference type="ChEBI" id="CHEBI:29985"/>
        <dbReference type="ChEBI" id="CHEBI:44337"/>
        <dbReference type="ChEBI" id="CHEBI:57287"/>
        <dbReference type="ChEBI" id="CHEBI:57288"/>
        <dbReference type="EC" id="2.3.1.1"/>
    </reaction>
</comment>
<dbReference type="FunFam" id="3.40.630.30:FF:000049">
    <property type="entry name" value="Amino-acid acetyltransferase, mitochondrial"/>
    <property type="match status" value="1"/>
</dbReference>
<protein>
    <recommendedName>
        <fullName evidence="6">Amino-acid acetyltransferase, mitochondrial</fullName>
        <ecNumber evidence="5">2.3.1.1</ecNumber>
    </recommendedName>
    <alternativeName>
        <fullName evidence="12">Glutamate N-acetyltransferase</fullName>
    </alternativeName>
    <alternativeName>
        <fullName evidence="13">N-acetylglutamate synthase</fullName>
    </alternativeName>
</protein>
<comment type="caution">
    <text evidence="16">The sequence shown here is derived from an EMBL/GenBank/DDBJ whole genome shotgun (WGS) entry which is preliminary data.</text>
</comment>
<comment type="function">
    <text evidence="1">N-acetylglutamate synthase involved in arginine biosynthesis.</text>
</comment>
<feature type="domain" description="N-acetyltransferase" evidence="15">
    <location>
        <begin position="452"/>
        <end position="629"/>
    </location>
</feature>
<dbReference type="InterPro" id="IPR011190">
    <property type="entry name" value="GlcNAc_Synth_fun"/>
</dbReference>
<evidence type="ECO:0000256" key="12">
    <source>
        <dbReference type="ARBA" id="ARBA00030346"/>
    </source>
</evidence>